<reference evidence="8 9" key="1">
    <citation type="submission" date="2016-07" db="EMBL/GenBank/DDBJ databases">
        <title>Detection of Helicobacter winghamensis from caecal content of red fox (Vulpes vulpes).</title>
        <authorList>
            <person name="Zanoni R.G."/>
            <person name="Florio D."/>
            <person name="Caffara M."/>
            <person name="Renzi M."/>
            <person name="Parisi A."/>
            <person name="Pasquali F."/>
            <person name="Manfreda G."/>
        </authorList>
    </citation>
    <scope>NUCLEOTIDE SEQUENCE [LARGE SCALE GENOMIC DNA]</scope>
    <source>
        <strain evidence="8 9">295_13</strain>
    </source>
</reference>
<keyword evidence="9" id="KW-1185">Reference proteome</keyword>
<dbReference type="STRING" id="556267.HWAG_00279"/>
<evidence type="ECO:0000313" key="9">
    <source>
        <dbReference type="Proteomes" id="UP000233350"/>
    </source>
</evidence>
<dbReference type="GO" id="GO:0005886">
    <property type="term" value="C:plasma membrane"/>
    <property type="evidence" value="ECO:0007669"/>
    <property type="project" value="UniProtKB-SubCell"/>
</dbReference>
<dbReference type="PANTHER" id="PTHR32322:SF18">
    <property type="entry name" value="S-ADENOSYLMETHIONINE_S-ADENOSYLHOMOCYSTEINE TRANSPORTER"/>
    <property type="match status" value="1"/>
</dbReference>
<evidence type="ECO:0000256" key="2">
    <source>
        <dbReference type="ARBA" id="ARBA00022475"/>
    </source>
</evidence>
<feature type="transmembrane region" description="Helical" evidence="6">
    <location>
        <begin position="181"/>
        <end position="198"/>
    </location>
</feature>
<feature type="transmembrane region" description="Helical" evidence="6">
    <location>
        <begin position="117"/>
        <end position="136"/>
    </location>
</feature>
<sequence>MRALGHFLAFASVFLWSSLYVSVKILLEVFSPLELLFLQFIIGYCFLLLIAPRLLKSALKSELYFLLAGLCGITIYNLFLNLAMDISKASNVSVIIATAPLFTALLANFLKIEKLSFVFFPAFVLCMSGIVLLSYEEGGFAFNPLGDTLAFLSALGWAAYSLLILKIMQKANNIILVTRRIIFYGILGMLPSFFFLDFSPNLANLLDLKVTLNLLFLSLFAGGLCFLLWNRATLLIGAVKTNIYVYLTPIITIITSFFVLEERLSILALVGAFLTLLGVILAESKISKNLKQKLSQLLRANPHQPPSIP</sequence>
<dbReference type="RefSeq" id="WP_101313103.1">
    <property type="nucleotide sequence ID" value="NZ_CP063529.1"/>
</dbReference>
<dbReference type="PANTHER" id="PTHR32322">
    <property type="entry name" value="INNER MEMBRANE TRANSPORTER"/>
    <property type="match status" value="1"/>
</dbReference>
<evidence type="ECO:0000256" key="3">
    <source>
        <dbReference type="ARBA" id="ARBA00022692"/>
    </source>
</evidence>
<name>A0A2N3PJ18_9HELI</name>
<dbReference type="Pfam" id="PF00892">
    <property type="entry name" value="EamA"/>
    <property type="match status" value="2"/>
</dbReference>
<dbReference type="InterPro" id="IPR000620">
    <property type="entry name" value="EamA_dom"/>
</dbReference>
<proteinExistence type="predicted"/>
<keyword evidence="5 6" id="KW-0472">Membrane</keyword>
<feature type="transmembrane region" description="Helical" evidence="6">
    <location>
        <begin position="33"/>
        <end position="51"/>
    </location>
</feature>
<comment type="subcellular location">
    <subcellularLocation>
        <location evidence="1">Cell membrane</location>
        <topology evidence="1">Multi-pass membrane protein</topology>
    </subcellularLocation>
</comment>
<gene>
    <name evidence="8" type="ORF">BCM31_04440</name>
</gene>
<evidence type="ECO:0000256" key="1">
    <source>
        <dbReference type="ARBA" id="ARBA00004651"/>
    </source>
</evidence>
<keyword evidence="4 6" id="KW-1133">Transmembrane helix</keyword>
<evidence type="ECO:0000259" key="7">
    <source>
        <dbReference type="Pfam" id="PF00892"/>
    </source>
</evidence>
<evidence type="ECO:0000256" key="6">
    <source>
        <dbReference type="SAM" id="Phobius"/>
    </source>
</evidence>
<feature type="transmembrane region" description="Helical" evidence="6">
    <location>
        <begin position="7"/>
        <end position="27"/>
    </location>
</feature>
<feature type="transmembrane region" description="Helical" evidence="6">
    <location>
        <begin position="89"/>
        <end position="110"/>
    </location>
</feature>
<dbReference type="AlphaFoldDB" id="A0A2N3PJ18"/>
<keyword evidence="2" id="KW-1003">Cell membrane</keyword>
<accession>A0A2N3PJ18</accession>
<feature type="transmembrane region" description="Helical" evidence="6">
    <location>
        <begin position="210"/>
        <end position="229"/>
    </location>
</feature>
<dbReference type="EMBL" id="MBPK01000032">
    <property type="protein sequence ID" value="PKT81039.1"/>
    <property type="molecule type" value="Genomic_DNA"/>
</dbReference>
<feature type="transmembrane region" description="Helical" evidence="6">
    <location>
        <begin position="241"/>
        <end position="260"/>
    </location>
</feature>
<dbReference type="InterPro" id="IPR050638">
    <property type="entry name" value="AA-Vitamin_Transporters"/>
</dbReference>
<protein>
    <recommendedName>
        <fullName evidence="7">EamA domain-containing protein</fullName>
    </recommendedName>
</protein>
<feature type="transmembrane region" description="Helical" evidence="6">
    <location>
        <begin position="148"/>
        <end position="169"/>
    </location>
</feature>
<dbReference type="OrthoDB" id="5186724at2"/>
<feature type="transmembrane region" description="Helical" evidence="6">
    <location>
        <begin position="266"/>
        <end position="284"/>
    </location>
</feature>
<organism evidence="8 9">
    <name type="scientific">Helicobacter winghamensis</name>
    <dbReference type="NCBI Taxonomy" id="157268"/>
    <lineage>
        <taxon>Bacteria</taxon>
        <taxon>Pseudomonadati</taxon>
        <taxon>Campylobacterota</taxon>
        <taxon>Epsilonproteobacteria</taxon>
        <taxon>Campylobacterales</taxon>
        <taxon>Helicobacteraceae</taxon>
        <taxon>Helicobacter</taxon>
    </lineage>
</organism>
<evidence type="ECO:0000256" key="5">
    <source>
        <dbReference type="ARBA" id="ARBA00023136"/>
    </source>
</evidence>
<feature type="domain" description="EamA" evidence="7">
    <location>
        <begin position="4"/>
        <end position="134"/>
    </location>
</feature>
<evidence type="ECO:0000313" key="8">
    <source>
        <dbReference type="EMBL" id="PKT81039.1"/>
    </source>
</evidence>
<comment type="caution">
    <text evidence="8">The sequence shown here is derived from an EMBL/GenBank/DDBJ whole genome shotgun (WGS) entry which is preliminary data.</text>
</comment>
<evidence type="ECO:0000256" key="4">
    <source>
        <dbReference type="ARBA" id="ARBA00022989"/>
    </source>
</evidence>
<feature type="transmembrane region" description="Helical" evidence="6">
    <location>
        <begin position="63"/>
        <end position="83"/>
    </location>
</feature>
<dbReference type="InterPro" id="IPR037185">
    <property type="entry name" value="EmrE-like"/>
</dbReference>
<keyword evidence="3 6" id="KW-0812">Transmembrane</keyword>
<dbReference type="SUPFAM" id="SSF103481">
    <property type="entry name" value="Multidrug resistance efflux transporter EmrE"/>
    <property type="match status" value="2"/>
</dbReference>
<feature type="domain" description="EamA" evidence="7">
    <location>
        <begin position="145"/>
        <end position="281"/>
    </location>
</feature>
<dbReference type="Proteomes" id="UP000233350">
    <property type="component" value="Unassembled WGS sequence"/>
</dbReference>